<evidence type="ECO:0000313" key="2">
    <source>
        <dbReference type="Proteomes" id="UP000307720"/>
    </source>
</evidence>
<accession>A0AC61R3D7</accession>
<reference evidence="1" key="1">
    <citation type="submission" date="2019-04" db="EMBL/GenBank/DDBJ databases">
        <title>Microbes associate with the intestines of laboratory mice.</title>
        <authorList>
            <person name="Navarre W."/>
            <person name="Wong E."/>
            <person name="Huang K."/>
            <person name="Tropini C."/>
            <person name="Ng K."/>
            <person name="Yu B."/>
        </authorList>
    </citation>
    <scope>NUCLEOTIDE SEQUENCE</scope>
    <source>
        <strain evidence="1">NM72_1-8</strain>
    </source>
</reference>
<dbReference type="Proteomes" id="UP000307720">
    <property type="component" value="Unassembled WGS sequence"/>
</dbReference>
<dbReference type="EMBL" id="SRZB01000007">
    <property type="protein sequence ID" value="TGX99527.1"/>
    <property type="molecule type" value="Genomic_DNA"/>
</dbReference>
<proteinExistence type="predicted"/>
<keyword evidence="2" id="KW-1185">Reference proteome</keyword>
<name>A0AC61R3D7_9FIRM</name>
<evidence type="ECO:0000313" key="1">
    <source>
        <dbReference type="EMBL" id="TGX99527.1"/>
    </source>
</evidence>
<gene>
    <name evidence="1" type="ORF">E5357_05535</name>
</gene>
<sequence length="166" mass="18432">MSSLFLLAVTGAAVLWDIRTGKVPNFLIAAGLGTASWFRLTELGIFGFWRFLGGSALPLLLLAVLFYFRMLGAGDIKLFCVIGGFLGTERVFICMALSFLMGAVISLVLLIKRRIFKARVLYFFAYIGKLYQTGKYSPYRGKAREAEFCFTLPVFFSVLLCVGGVY</sequence>
<protein>
    <submittedName>
        <fullName evidence="1">Uncharacterized protein</fullName>
    </submittedName>
</protein>
<organism evidence="1 2">
    <name type="scientific">Hominisplanchenecus murintestinalis</name>
    <dbReference type="NCBI Taxonomy" id="2941517"/>
    <lineage>
        <taxon>Bacteria</taxon>
        <taxon>Bacillati</taxon>
        <taxon>Bacillota</taxon>
        <taxon>Clostridia</taxon>
        <taxon>Lachnospirales</taxon>
        <taxon>Lachnospiraceae</taxon>
        <taxon>Hominisplanchenecus</taxon>
    </lineage>
</organism>
<comment type="caution">
    <text evidence="1">The sequence shown here is derived from an EMBL/GenBank/DDBJ whole genome shotgun (WGS) entry which is preliminary data.</text>
</comment>